<keyword evidence="1" id="KW-0805">Transcription regulation</keyword>
<protein>
    <submittedName>
        <fullName evidence="6">LacI family gluconate utilization system Gnt-I transcriptional repressor</fullName>
    </submittedName>
</protein>
<proteinExistence type="predicted"/>
<dbReference type="InterPro" id="IPR010982">
    <property type="entry name" value="Lambda_DNA-bd_dom_sf"/>
</dbReference>
<dbReference type="GO" id="GO:0000976">
    <property type="term" value="F:transcription cis-regulatory region binding"/>
    <property type="evidence" value="ECO:0007669"/>
    <property type="project" value="TreeGrafter"/>
</dbReference>
<dbReference type="RefSeq" id="WP_019403383.1">
    <property type="nucleotide sequence ID" value="NZ_JACIEN010000002.1"/>
</dbReference>
<dbReference type="PANTHER" id="PTHR30146:SF33">
    <property type="entry name" value="TRANSCRIPTIONAL REGULATOR"/>
    <property type="match status" value="1"/>
</dbReference>
<reference evidence="6 7" key="1">
    <citation type="submission" date="2020-08" db="EMBL/GenBank/DDBJ databases">
        <title>Genomic Encyclopedia of Type Strains, Phase IV (KMG-IV): sequencing the most valuable type-strain genomes for metagenomic binning, comparative biology and taxonomic classification.</title>
        <authorList>
            <person name="Goeker M."/>
        </authorList>
    </citation>
    <scope>NUCLEOTIDE SEQUENCE [LARGE SCALE GENOMIC DNA]</scope>
    <source>
        <strain evidence="6 7">DSM 103737</strain>
    </source>
</reference>
<evidence type="ECO:0000256" key="3">
    <source>
        <dbReference type="ARBA" id="ARBA00023163"/>
    </source>
</evidence>
<feature type="region of interest" description="Disordered" evidence="4">
    <location>
        <begin position="347"/>
        <end position="366"/>
    </location>
</feature>
<dbReference type="Gene3D" id="3.40.50.2300">
    <property type="match status" value="2"/>
</dbReference>
<keyword evidence="2" id="KW-0238">DNA-binding</keyword>
<dbReference type="CDD" id="cd01575">
    <property type="entry name" value="PBP1_GntR"/>
    <property type="match status" value="1"/>
</dbReference>
<dbReference type="PANTHER" id="PTHR30146">
    <property type="entry name" value="LACI-RELATED TRANSCRIPTIONAL REPRESSOR"/>
    <property type="match status" value="1"/>
</dbReference>
<keyword evidence="3" id="KW-0804">Transcription</keyword>
<evidence type="ECO:0000256" key="2">
    <source>
        <dbReference type="ARBA" id="ARBA00023125"/>
    </source>
</evidence>
<name>A0A840BWT8_9HYPH</name>
<dbReference type="Gene3D" id="1.10.260.40">
    <property type="entry name" value="lambda repressor-like DNA-binding domains"/>
    <property type="match status" value="1"/>
</dbReference>
<dbReference type="InterPro" id="IPR028082">
    <property type="entry name" value="Peripla_BP_I"/>
</dbReference>
<evidence type="ECO:0000313" key="6">
    <source>
        <dbReference type="EMBL" id="MBB4017494.1"/>
    </source>
</evidence>
<dbReference type="InterPro" id="IPR046335">
    <property type="entry name" value="LacI/GalR-like_sensor"/>
</dbReference>
<sequence length="366" mass="39635">MTKMSDPTGRGAKRAGIRDVARLAGVAPMTVSRALSFPHLVSAETREKVAAAIAATGYIPNRVASSLSSNQTMTIGAVIPTLRNSIAADFAEGFNQVLRARGYHLLLGNSEFVPEDEEAIVVEFLSRRVDGIYLTGSTHTERTRKLLRDNAVPTVEIASLPEDPIDLAVGFSNFGAAYAVTKMFAEQGYRKVALFTTFTKDNERQVERQAGYHAAVHEFGLDDDPEGLVAELEMDLKAAARQLRLLLERRPDVEALFCTGDFIAAGALFEAQRLGLTVPQDLAIAGFEGLEIAENLNPSLTTVRIPRYEIGRKAGEMLLDRIARRPVETPVVDLGFEIIRRESTAATAGQPKVRAEAGERPAGTGG</sequence>
<dbReference type="Pfam" id="PF00356">
    <property type="entry name" value="LacI"/>
    <property type="match status" value="1"/>
</dbReference>
<gene>
    <name evidence="6" type="ORF">GGR16_002523</name>
</gene>
<dbReference type="Pfam" id="PF13377">
    <property type="entry name" value="Peripla_BP_3"/>
    <property type="match status" value="1"/>
</dbReference>
<dbReference type="PROSITE" id="PS50932">
    <property type="entry name" value="HTH_LACI_2"/>
    <property type="match status" value="1"/>
</dbReference>
<evidence type="ECO:0000259" key="5">
    <source>
        <dbReference type="PROSITE" id="PS50932"/>
    </source>
</evidence>
<evidence type="ECO:0000256" key="1">
    <source>
        <dbReference type="ARBA" id="ARBA00023015"/>
    </source>
</evidence>
<comment type="caution">
    <text evidence="6">The sequence shown here is derived from an EMBL/GenBank/DDBJ whole genome shotgun (WGS) entry which is preliminary data.</text>
</comment>
<dbReference type="SMART" id="SM00354">
    <property type="entry name" value="HTH_LACI"/>
    <property type="match status" value="1"/>
</dbReference>
<dbReference type="CDD" id="cd01392">
    <property type="entry name" value="HTH_LacI"/>
    <property type="match status" value="1"/>
</dbReference>
<dbReference type="InterPro" id="IPR000843">
    <property type="entry name" value="HTH_LacI"/>
</dbReference>
<evidence type="ECO:0000256" key="4">
    <source>
        <dbReference type="SAM" id="MobiDB-lite"/>
    </source>
</evidence>
<accession>A0A840BWT8</accession>
<feature type="domain" description="HTH lacI-type" evidence="5">
    <location>
        <begin position="15"/>
        <end position="69"/>
    </location>
</feature>
<dbReference type="SUPFAM" id="SSF47413">
    <property type="entry name" value="lambda repressor-like DNA-binding domains"/>
    <property type="match status" value="1"/>
</dbReference>
<dbReference type="EMBL" id="JACIEN010000002">
    <property type="protein sequence ID" value="MBB4017494.1"/>
    <property type="molecule type" value="Genomic_DNA"/>
</dbReference>
<dbReference type="SUPFAM" id="SSF53822">
    <property type="entry name" value="Periplasmic binding protein-like I"/>
    <property type="match status" value="1"/>
</dbReference>
<organism evidence="6 7">
    <name type="scientific">Chelatococcus caeni</name>
    <dbReference type="NCBI Taxonomy" id="1348468"/>
    <lineage>
        <taxon>Bacteria</taxon>
        <taxon>Pseudomonadati</taxon>
        <taxon>Pseudomonadota</taxon>
        <taxon>Alphaproteobacteria</taxon>
        <taxon>Hyphomicrobiales</taxon>
        <taxon>Chelatococcaceae</taxon>
        <taxon>Chelatococcus</taxon>
    </lineage>
</organism>
<dbReference type="GO" id="GO:0003700">
    <property type="term" value="F:DNA-binding transcription factor activity"/>
    <property type="evidence" value="ECO:0007669"/>
    <property type="project" value="TreeGrafter"/>
</dbReference>
<keyword evidence="7" id="KW-1185">Reference proteome</keyword>
<evidence type="ECO:0000313" key="7">
    <source>
        <dbReference type="Proteomes" id="UP000577362"/>
    </source>
</evidence>
<dbReference type="Proteomes" id="UP000577362">
    <property type="component" value="Unassembled WGS sequence"/>
</dbReference>
<dbReference type="AlphaFoldDB" id="A0A840BWT8"/>